<proteinExistence type="predicted"/>
<keyword evidence="2" id="KW-1185">Reference proteome</keyword>
<comment type="caution">
    <text evidence="1">The sequence shown here is derived from an EMBL/GenBank/DDBJ whole genome shotgun (WGS) entry which is preliminary data.</text>
</comment>
<sequence length="196" mass="22956">MCVLGTIFGLCEGIWIAIFSWKSLLKLGSLGVQKFSFSCFQTHNPKATFDDSLHVSKVIGLRAFKDQLGGVNEHEINLFTRHWNQLVVHERDLVDYLNFTLLDELLHQIQLQKDDVHKQYVDLWEIIRERLGDDFYKEIERIRTELEVSRKKTEELLDEKREQSEVCSDNLDILQLAKHGLLRLVDNLNFRVDGTE</sequence>
<protein>
    <submittedName>
        <fullName evidence="1">Uncharacterized protein</fullName>
    </submittedName>
</protein>
<evidence type="ECO:0000313" key="2">
    <source>
        <dbReference type="Proteomes" id="UP001291623"/>
    </source>
</evidence>
<dbReference type="EMBL" id="JAVYJV010000009">
    <property type="protein sequence ID" value="KAK4363070.1"/>
    <property type="molecule type" value="Genomic_DNA"/>
</dbReference>
<evidence type="ECO:0000313" key="1">
    <source>
        <dbReference type="EMBL" id="KAK4363070.1"/>
    </source>
</evidence>
<dbReference type="AlphaFoldDB" id="A0AAE1VK34"/>
<accession>A0AAE1VK34</accession>
<reference evidence="1" key="1">
    <citation type="submission" date="2023-12" db="EMBL/GenBank/DDBJ databases">
        <title>Genome assembly of Anisodus tanguticus.</title>
        <authorList>
            <person name="Wang Y.-J."/>
        </authorList>
    </citation>
    <scope>NUCLEOTIDE SEQUENCE</scope>
    <source>
        <strain evidence="1">KB-2021</strain>
        <tissue evidence="1">Leaf</tissue>
    </source>
</reference>
<name>A0AAE1VK34_9SOLA</name>
<dbReference type="Proteomes" id="UP001291623">
    <property type="component" value="Unassembled WGS sequence"/>
</dbReference>
<organism evidence="1 2">
    <name type="scientific">Anisodus tanguticus</name>
    <dbReference type="NCBI Taxonomy" id="243964"/>
    <lineage>
        <taxon>Eukaryota</taxon>
        <taxon>Viridiplantae</taxon>
        <taxon>Streptophyta</taxon>
        <taxon>Embryophyta</taxon>
        <taxon>Tracheophyta</taxon>
        <taxon>Spermatophyta</taxon>
        <taxon>Magnoliopsida</taxon>
        <taxon>eudicotyledons</taxon>
        <taxon>Gunneridae</taxon>
        <taxon>Pentapetalae</taxon>
        <taxon>asterids</taxon>
        <taxon>lamiids</taxon>
        <taxon>Solanales</taxon>
        <taxon>Solanaceae</taxon>
        <taxon>Solanoideae</taxon>
        <taxon>Hyoscyameae</taxon>
        <taxon>Anisodus</taxon>
    </lineage>
</organism>
<gene>
    <name evidence="1" type="ORF">RND71_018311</name>
</gene>